<reference evidence="1 2" key="1">
    <citation type="submission" date="2018-03" db="EMBL/GenBank/DDBJ databases">
        <title>Genomic Encyclopedia of Archaeal and Bacterial Type Strains, Phase II (KMG-II): from individual species to whole genera.</title>
        <authorList>
            <person name="Goeker M."/>
        </authorList>
    </citation>
    <scope>NUCLEOTIDE SEQUENCE [LARGE SCALE GENOMIC DNA]</scope>
    <source>
        <strain evidence="1 2">DSM 100212</strain>
    </source>
</reference>
<name>A0A2T0W7N9_9RHOB</name>
<protein>
    <submittedName>
        <fullName evidence="1">Uncharacterized protein</fullName>
    </submittedName>
</protein>
<sequence>MWFGLDRYALVAVFAGLCLAGTAVWEMGLSDGMCVMTH</sequence>
<comment type="caution">
    <text evidence="1">The sequence shown here is derived from an EMBL/GenBank/DDBJ whole genome shotgun (WGS) entry which is preliminary data.</text>
</comment>
<dbReference type="AlphaFoldDB" id="A0A2T0W7N9"/>
<keyword evidence="2" id="KW-1185">Reference proteome</keyword>
<dbReference type="Proteomes" id="UP000238392">
    <property type="component" value="Unassembled WGS sequence"/>
</dbReference>
<dbReference type="EMBL" id="PVTQ01000042">
    <property type="protein sequence ID" value="PRY82544.1"/>
    <property type="molecule type" value="Genomic_DNA"/>
</dbReference>
<evidence type="ECO:0000313" key="2">
    <source>
        <dbReference type="Proteomes" id="UP000238392"/>
    </source>
</evidence>
<proteinExistence type="predicted"/>
<accession>A0A2T0W7N9</accession>
<evidence type="ECO:0000313" key="1">
    <source>
        <dbReference type="EMBL" id="PRY82544.1"/>
    </source>
</evidence>
<organism evidence="1 2">
    <name type="scientific">Donghicola tyrosinivorans</name>
    <dbReference type="NCBI Taxonomy" id="1652492"/>
    <lineage>
        <taxon>Bacteria</taxon>
        <taxon>Pseudomonadati</taxon>
        <taxon>Pseudomonadota</taxon>
        <taxon>Alphaproteobacteria</taxon>
        <taxon>Rhodobacterales</taxon>
        <taxon>Roseobacteraceae</taxon>
        <taxon>Donghicola</taxon>
    </lineage>
</organism>
<gene>
    <name evidence="1" type="ORF">CLV74_1426</name>
</gene>